<dbReference type="InterPro" id="IPR040030">
    <property type="entry name" value="Ribosomal_mL57"/>
</dbReference>
<name>A0A225BB67_TALAT</name>
<dbReference type="Proteomes" id="UP000214365">
    <property type="component" value="Unassembled WGS sequence"/>
</dbReference>
<dbReference type="SUPFAM" id="SSF69065">
    <property type="entry name" value="RNase III domain-like"/>
    <property type="match status" value="1"/>
</dbReference>
<proteinExistence type="predicted"/>
<dbReference type="GO" id="GO:0003735">
    <property type="term" value="F:structural constituent of ribosome"/>
    <property type="evidence" value="ECO:0007669"/>
    <property type="project" value="InterPro"/>
</dbReference>
<dbReference type="GO" id="GO:0032543">
    <property type="term" value="P:mitochondrial translation"/>
    <property type="evidence" value="ECO:0007669"/>
    <property type="project" value="InterPro"/>
</dbReference>
<evidence type="ECO:0000313" key="3">
    <source>
        <dbReference type="EMBL" id="OKL64155.1"/>
    </source>
</evidence>
<dbReference type="EMBL" id="LFMY01000001">
    <property type="protein sequence ID" value="OKL64155.1"/>
    <property type="molecule type" value="Genomic_DNA"/>
</dbReference>
<dbReference type="PANTHER" id="PTHR28160">
    <property type="entry name" value="54S RIBOSOMAL PROTEIN L15, MITOCHONDRIAL"/>
    <property type="match status" value="1"/>
</dbReference>
<dbReference type="InterPro" id="IPR000999">
    <property type="entry name" value="RNase_III_dom"/>
</dbReference>
<dbReference type="RefSeq" id="XP_020124276.1">
    <property type="nucleotide sequence ID" value="XM_020260125.1"/>
</dbReference>
<dbReference type="InterPro" id="IPR036389">
    <property type="entry name" value="RNase_III_sf"/>
</dbReference>
<gene>
    <name evidence="3" type="ORF">UA08_00330</name>
</gene>
<evidence type="ECO:0000259" key="2">
    <source>
        <dbReference type="Pfam" id="PF14622"/>
    </source>
</evidence>
<dbReference type="GO" id="GO:0004525">
    <property type="term" value="F:ribonuclease III activity"/>
    <property type="evidence" value="ECO:0007669"/>
    <property type="project" value="InterPro"/>
</dbReference>
<dbReference type="GO" id="GO:0006396">
    <property type="term" value="P:RNA processing"/>
    <property type="evidence" value="ECO:0007669"/>
    <property type="project" value="InterPro"/>
</dbReference>
<reference evidence="3 4" key="1">
    <citation type="submission" date="2015-06" db="EMBL/GenBank/DDBJ databases">
        <title>Talaromyces atroroseus IBT 11181 draft genome.</title>
        <authorList>
            <person name="Rasmussen K.B."/>
            <person name="Rasmussen S."/>
            <person name="Petersen B."/>
            <person name="Sicheritz-Ponten T."/>
            <person name="Mortensen U.H."/>
            <person name="Thrane U."/>
        </authorList>
    </citation>
    <scope>NUCLEOTIDE SEQUENCE [LARGE SCALE GENOMIC DNA]</scope>
    <source>
        <strain evidence="3 4">IBT 11181</strain>
    </source>
</reference>
<dbReference type="FunFam" id="1.10.1520.10:FF:000018">
    <property type="entry name" value="RNase III domain protein"/>
    <property type="match status" value="1"/>
</dbReference>
<dbReference type="GeneID" id="31000085"/>
<evidence type="ECO:0000256" key="1">
    <source>
        <dbReference type="SAM" id="MobiDB-lite"/>
    </source>
</evidence>
<dbReference type="Pfam" id="PF14622">
    <property type="entry name" value="Ribonucleas_3_3"/>
    <property type="match status" value="1"/>
</dbReference>
<dbReference type="OrthoDB" id="2281895at2759"/>
<dbReference type="GO" id="GO:0005762">
    <property type="term" value="C:mitochondrial large ribosomal subunit"/>
    <property type="evidence" value="ECO:0007669"/>
    <property type="project" value="InterPro"/>
</dbReference>
<accession>A0A225BB67</accession>
<protein>
    <recommendedName>
        <fullName evidence="2">RNase III domain-containing protein</fullName>
    </recommendedName>
</protein>
<evidence type="ECO:0000313" key="4">
    <source>
        <dbReference type="Proteomes" id="UP000214365"/>
    </source>
</evidence>
<dbReference type="STRING" id="1441469.A0A225BB67"/>
<keyword evidence="4" id="KW-1185">Reference proteome</keyword>
<organism evidence="3 4">
    <name type="scientific">Talaromyces atroroseus</name>
    <dbReference type="NCBI Taxonomy" id="1441469"/>
    <lineage>
        <taxon>Eukaryota</taxon>
        <taxon>Fungi</taxon>
        <taxon>Dikarya</taxon>
        <taxon>Ascomycota</taxon>
        <taxon>Pezizomycotina</taxon>
        <taxon>Eurotiomycetes</taxon>
        <taxon>Eurotiomycetidae</taxon>
        <taxon>Eurotiales</taxon>
        <taxon>Trichocomaceae</taxon>
        <taxon>Talaromyces</taxon>
        <taxon>Talaromyces sect. Trachyspermi</taxon>
    </lineage>
</organism>
<comment type="caution">
    <text evidence="3">The sequence shown here is derived from an EMBL/GenBank/DDBJ whole genome shotgun (WGS) entry which is preliminary data.</text>
</comment>
<feature type="compositionally biased region" description="Low complexity" evidence="1">
    <location>
        <begin position="11"/>
        <end position="25"/>
    </location>
</feature>
<dbReference type="Gene3D" id="1.10.1520.10">
    <property type="entry name" value="Ribonuclease III domain"/>
    <property type="match status" value="1"/>
</dbReference>
<sequence length="264" mass="29230">MATNVTRHSMRVLSSRARSSLRPSSIPCSQRKFSSSSSCAEDQEQVEKPRWSYTPPGAKSPFSLNAIESKRPHYPVNEDKAVLDKFYISLLGKDGDKMLSENIKWLAVTHKSFDQGRRGFNDRLALLGKRIVQLQASLCLVQNPTKYKHPVPPLSPAEQKIAFNHPALAGLENLSHNSRGWVTHRNNMAKLAQKYDVVRVMRWGPRNLTSGEPQPNDLVQSGVDVVLAHTLYAIVGALALERGGVAANKFAQERILAPQGLTSA</sequence>
<feature type="region of interest" description="Disordered" evidence="1">
    <location>
        <begin position="1"/>
        <end position="54"/>
    </location>
</feature>
<dbReference type="PANTHER" id="PTHR28160:SF1">
    <property type="entry name" value="LARGE RIBOSOMAL SUBUNIT PROTEIN ML57"/>
    <property type="match status" value="1"/>
</dbReference>
<dbReference type="AlphaFoldDB" id="A0A225BB67"/>
<feature type="domain" description="RNase III" evidence="2">
    <location>
        <begin position="101"/>
        <end position="257"/>
    </location>
</feature>